<organism evidence="11 12">
    <name type="scientific">Coprococcus comes</name>
    <dbReference type="NCBI Taxonomy" id="410072"/>
    <lineage>
        <taxon>Bacteria</taxon>
        <taxon>Bacillati</taxon>
        <taxon>Bacillota</taxon>
        <taxon>Clostridia</taxon>
        <taxon>Lachnospirales</taxon>
        <taxon>Lachnospiraceae</taxon>
        <taxon>Coprococcus</taxon>
    </lineage>
</organism>
<evidence type="ECO:0000313" key="11">
    <source>
        <dbReference type="EMBL" id="GLG87357.1"/>
    </source>
</evidence>
<accession>A0AA37V6M7</accession>
<proteinExistence type="inferred from homology"/>
<evidence type="ECO:0000256" key="1">
    <source>
        <dbReference type="ARBA" id="ARBA00022722"/>
    </source>
</evidence>
<dbReference type="AlphaFoldDB" id="A0AA37V6M7"/>
<dbReference type="InterPro" id="IPR022765">
    <property type="entry name" value="Dna2/Cas4_DUF83"/>
</dbReference>
<comment type="cofactor">
    <cofactor evidence="9">
        <name>Mg(2+)</name>
        <dbReference type="ChEBI" id="CHEBI:18420"/>
    </cofactor>
    <cofactor evidence="9">
        <name>Mn(2+)</name>
        <dbReference type="ChEBI" id="CHEBI:29035"/>
    </cofactor>
    <text evidence="9">Mg(2+) or Mn(2+) required for ssDNA cleavage activity.</text>
</comment>
<dbReference type="InterPro" id="IPR013343">
    <property type="entry name" value="CRISPR-assoc_prot_Cas4"/>
</dbReference>
<dbReference type="Gene3D" id="3.90.320.10">
    <property type="match status" value="1"/>
</dbReference>
<evidence type="ECO:0000259" key="10">
    <source>
        <dbReference type="Pfam" id="PF01930"/>
    </source>
</evidence>
<dbReference type="GO" id="GO:0046872">
    <property type="term" value="F:metal ion binding"/>
    <property type="evidence" value="ECO:0007669"/>
    <property type="project" value="UniProtKB-KW"/>
</dbReference>
<keyword evidence="6 9" id="KW-0411">Iron-sulfur</keyword>
<dbReference type="GO" id="GO:0004527">
    <property type="term" value="F:exonuclease activity"/>
    <property type="evidence" value="ECO:0007669"/>
    <property type="project" value="UniProtKB-KW"/>
</dbReference>
<reference evidence="11" key="2">
    <citation type="submission" date="2022-11" db="EMBL/GenBank/DDBJ databases">
        <title>Draft genome sequence of Coprococcus comes strain 31264.</title>
        <authorList>
            <person name="Hisatomi A."/>
            <person name="Ohkuma M."/>
            <person name="Sakamoto M."/>
        </authorList>
    </citation>
    <scope>NUCLEOTIDE SEQUENCE</scope>
    <source>
        <strain evidence="11">JCM 31264</strain>
    </source>
</reference>
<dbReference type="GO" id="GO:0051607">
    <property type="term" value="P:defense response to virus"/>
    <property type="evidence" value="ECO:0007669"/>
    <property type="project" value="UniProtKB-KW"/>
</dbReference>
<evidence type="ECO:0000256" key="8">
    <source>
        <dbReference type="ARBA" id="ARBA00023211"/>
    </source>
</evidence>
<feature type="domain" description="DUF83" evidence="10">
    <location>
        <begin position="4"/>
        <end position="164"/>
    </location>
</feature>
<keyword evidence="2 9" id="KW-0479">Metal-binding</keyword>
<keyword evidence="5 9" id="KW-0408">Iron</keyword>
<keyword evidence="1 9" id="KW-0540">Nuclease</keyword>
<evidence type="ECO:0000256" key="9">
    <source>
        <dbReference type="RuleBase" id="RU365022"/>
    </source>
</evidence>
<protein>
    <recommendedName>
        <fullName evidence="9">CRISPR-associated exonuclease Cas4</fullName>
        <ecNumber evidence="9">3.1.12.1</ecNumber>
    </recommendedName>
</protein>
<dbReference type="PANTHER" id="PTHR37168">
    <property type="entry name" value="CRISPR-ASSOCIATED EXONUCLEASE CAS4"/>
    <property type="match status" value="1"/>
</dbReference>
<comment type="function">
    <text evidence="9">CRISPR (clustered regularly interspaced short palindromic repeat) is an adaptive immune system that provides protection against mobile genetic elements (viruses, transposable elements and conjugative plasmids). CRISPR clusters contain sequences complementary to antecedent mobile elements and target invading nucleic acids. CRISPR clusters are transcribed and processed into CRISPR RNA (crRNA).</text>
</comment>
<dbReference type="PANTHER" id="PTHR37168:SF2">
    <property type="entry name" value="CRISPR-ASSOCIATED EXONUCLEASE CAS4"/>
    <property type="match status" value="1"/>
</dbReference>
<dbReference type="NCBIfam" id="TIGR00372">
    <property type="entry name" value="cas4"/>
    <property type="match status" value="1"/>
</dbReference>
<name>A0AA37V6M7_9FIRM</name>
<keyword evidence="3 9" id="KW-0378">Hydrolase</keyword>
<keyword evidence="7 9" id="KW-0051">Antiviral defense</keyword>
<dbReference type="InterPro" id="IPR011604">
    <property type="entry name" value="PDDEXK-like_dom_sf"/>
</dbReference>
<sequence length="164" mass="19478">MRINGTLINYYFHCKRQCYLHGNRLNLEDNSEQVKIGKAIHEERAENSTNSEIVIENICLDKLTKEYLVEVKKSDADPESAKWQLLYYLSVLKKKGILRKGKLEFVEKNKKDKRIIYLELTDEVEKQLFDYIQEIEALIAEEKPPECIHKNTCKKCAYYEYCYI</sequence>
<keyword evidence="8 9" id="KW-0464">Manganese</keyword>
<evidence type="ECO:0000256" key="2">
    <source>
        <dbReference type="ARBA" id="ARBA00022723"/>
    </source>
</evidence>
<evidence type="ECO:0000256" key="6">
    <source>
        <dbReference type="ARBA" id="ARBA00023014"/>
    </source>
</evidence>
<dbReference type="EC" id="3.1.12.1" evidence="9"/>
<evidence type="ECO:0000256" key="5">
    <source>
        <dbReference type="ARBA" id="ARBA00023004"/>
    </source>
</evidence>
<dbReference type="RefSeq" id="WP_055248233.1">
    <property type="nucleotide sequence ID" value="NZ_BSCI01000010.1"/>
</dbReference>
<evidence type="ECO:0000256" key="7">
    <source>
        <dbReference type="ARBA" id="ARBA00023118"/>
    </source>
</evidence>
<reference evidence="11" key="1">
    <citation type="submission" date="2022-09" db="EMBL/GenBank/DDBJ databases">
        <title>Draft genome sequence of Coprococcus comes strain 31264.</title>
        <authorList>
            <person name="Atsushi H."/>
            <person name="Moriya O."/>
            <person name="Mitsuo S."/>
        </authorList>
    </citation>
    <scope>NUCLEOTIDE SEQUENCE</scope>
    <source>
        <strain evidence="11">JCM 31264</strain>
    </source>
</reference>
<comment type="caution">
    <text evidence="11">The sequence shown here is derived from an EMBL/GenBank/DDBJ whole genome shotgun (WGS) entry which is preliminary data.</text>
</comment>
<comment type="similarity">
    <text evidence="9">Belongs to the CRISPR-associated exonuclease Cas4 family.</text>
</comment>
<dbReference type="Pfam" id="PF01930">
    <property type="entry name" value="Cas_Cas4"/>
    <property type="match status" value="1"/>
</dbReference>
<dbReference type="GO" id="GO:0051536">
    <property type="term" value="F:iron-sulfur cluster binding"/>
    <property type="evidence" value="ECO:0007669"/>
    <property type="project" value="UniProtKB-KW"/>
</dbReference>
<dbReference type="Proteomes" id="UP001145109">
    <property type="component" value="Unassembled WGS sequence"/>
</dbReference>
<keyword evidence="4 9" id="KW-0269">Exonuclease</keyword>
<gene>
    <name evidence="11" type="ORF">comes_19030</name>
</gene>
<evidence type="ECO:0000256" key="4">
    <source>
        <dbReference type="ARBA" id="ARBA00022839"/>
    </source>
</evidence>
<evidence type="ECO:0000313" key="12">
    <source>
        <dbReference type="Proteomes" id="UP001145109"/>
    </source>
</evidence>
<comment type="cofactor">
    <cofactor evidence="9">
        <name>iron-sulfur cluster</name>
        <dbReference type="ChEBI" id="CHEBI:30408"/>
    </cofactor>
</comment>
<dbReference type="EMBL" id="BSCI01000010">
    <property type="protein sequence ID" value="GLG87357.1"/>
    <property type="molecule type" value="Genomic_DNA"/>
</dbReference>
<evidence type="ECO:0000256" key="3">
    <source>
        <dbReference type="ARBA" id="ARBA00022801"/>
    </source>
</evidence>